<dbReference type="InterPro" id="IPR036138">
    <property type="entry name" value="PBP_dimer_sf"/>
</dbReference>
<dbReference type="GO" id="GO:0005886">
    <property type="term" value="C:plasma membrane"/>
    <property type="evidence" value="ECO:0007669"/>
    <property type="project" value="TreeGrafter"/>
</dbReference>
<dbReference type="InterPro" id="IPR012338">
    <property type="entry name" value="Beta-lactam/transpept-like"/>
</dbReference>
<dbReference type="EMBL" id="DMNG01000211">
    <property type="protein sequence ID" value="HAN25322.1"/>
    <property type="molecule type" value="Genomic_DNA"/>
</dbReference>
<reference evidence="6 7" key="1">
    <citation type="journal article" date="2018" name="Nat. Biotechnol.">
        <title>A standardized bacterial taxonomy based on genome phylogeny substantially revises the tree of life.</title>
        <authorList>
            <person name="Parks D.H."/>
            <person name="Chuvochina M."/>
            <person name="Waite D.W."/>
            <person name="Rinke C."/>
            <person name="Skarshewski A."/>
            <person name="Chaumeil P.A."/>
            <person name="Hugenholtz P."/>
        </authorList>
    </citation>
    <scope>NUCLEOTIDE SEQUENCE [LARGE SCALE GENOMIC DNA]</scope>
    <source>
        <strain evidence="6">UBA9152</strain>
    </source>
</reference>
<dbReference type="GO" id="GO:0071555">
    <property type="term" value="P:cell wall organization"/>
    <property type="evidence" value="ECO:0007669"/>
    <property type="project" value="TreeGrafter"/>
</dbReference>
<evidence type="ECO:0000256" key="1">
    <source>
        <dbReference type="ARBA" id="ARBA00004370"/>
    </source>
</evidence>
<evidence type="ECO:0000259" key="4">
    <source>
        <dbReference type="Pfam" id="PF00905"/>
    </source>
</evidence>
<feature type="domain" description="Penicillin-binding protein dimerisation" evidence="5">
    <location>
        <begin position="57"/>
        <end position="219"/>
    </location>
</feature>
<accession>A0A3C1KF98</accession>
<proteinExistence type="inferred from homology"/>
<protein>
    <submittedName>
        <fullName evidence="6">Penicillin-binding protein 2</fullName>
    </submittedName>
</protein>
<organism evidence="6 7">
    <name type="scientific">Microbacterium ginsengisoli</name>
    <dbReference type="NCBI Taxonomy" id="400772"/>
    <lineage>
        <taxon>Bacteria</taxon>
        <taxon>Bacillati</taxon>
        <taxon>Actinomycetota</taxon>
        <taxon>Actinomycetes</taxon>
        <taxon>Micrococcales</taxon>
        <taxon>Microbacteriaceae</taxon>
        <taxon>Microbacterium</taxon>
    </lineage>
</organism>
<dbReference type="RefSeq" id="WP_056209964.1">
    <property type="nucleotide sequence ID" value="NZ_DAIQHQ010000007.1"/>
</dbReference>
<comment type="similarity">
    <text evidence="2">Belongs to the transpeptidase family.</text>
</comment>
<dbReference type="InterPro" id="IPR001460">
    <property type="entry name" value="PCN-bd_Tpept"/>
</dbReference>
<dbReference type="InterPro" id="IPR005311">
    <property type="entry name" value="PBP_dimer"/>
</dbReference>
<dbReference type="AlphaFoldDB" id="A0A3C1KF98"/>
<name>A0A3C1KF98_9MICO</name>
<evidence type="ECO:0000313" key="7">
    <source>
        <dbReference type="Proteomes" id="UP000257479"/>
    </source>
</evidence>
<dbReference type="Pfam" id="PF00905">
    <property type="entry name" value="Transpeptidase"/>
    <property type="match status" value="1"/>
</dbReference>
<sequence>MTSRNSRSTRRRTVVGFAIVLAVLAVFTVRLVDIQVVNADANVQQAMTLGYGVERTVNGTRGSIVDMNGNVLAGTVTRYDVQIDPSTTSSTVSQKQSDGTTASIGWSAAAAQIASILGKTPADVEKVVSDALAVNPKSQYAILAKAVDTDAYTKLSALGLPYLSFPTHPVRTYPDGAVAGNLVGFVGSDEQALAGLELSQQSCLQQTNGVVRYQRGKDGVMIPGTEETTPAVDGGTVTLTIDRDLQWYMQQLIAEQVQKRAAVSGTITVVDIKTGDIRAAAEYPTVDPNNINATAPEYWRSHIFTDTFEPGSTFKALTASMLIDSGTSTATSTASVPGRITFPNGATVVDDSNHRTELYTLAGVLMDSSNVGASILGSQLAPDVRYGYLQKFGIGQGSAVGFIGEAKGDLPPVSAWDRQKIYDTTYGQGLTTTVPELLTAYMAIANGGEKIPLKLVQSCTASDGTVTTPAEPAATRVMSTDAAQQVTDILENVATQGPLAKAVSIPGYVLAFKTGTGQQYDAATGGYKVGAYFTTLIGFAPADNPQYLVAITLNEPQTITSSAANAEGFQKAMTQVLKTYRVLPDDAQPVTLPKFG</sequence>
<evidence type="ECO:0000256" key="2">
    <source>
        <dbReference type="ARBA" id="ARBA00007171"/>
    </source>
</evidence>
<comment type="subcellular location">
    <subcellularLocation>
        <location evidence="1">Membrane</location>
    </subcellularLocation>
</comment>
<evidence type="ECO:0000259" key="5">
    <source>
        <dbReference type="Pfam" id="PF03717"/>
    </source>
</evidence>
<dbReference type="Gene3D" id="3.30.450.330">
    <property type="match status" value="1"/>
</dbReference>
<dbReference type="GO" id="GO:0008658">
    <property type="term" value="F:penicillin binding"/>
    <property type="evidence" value="ECO:0007669"/>
    <property type="project" value="InterPro"/>
</dbReference>
<dbReference type="Gene3D" id="3.90.1310.10">
    <property type="entry name" value="Penicillin-binding protein 2a (Domain 2)"/>
    <property type="match status" value="1"/>
</dbReference>
<dbReference type="Pfam" id="PF03717">
    <property type="entry name" value="PBP_dimer"/>
    <property type="match status" value="1"/>
</dbReference>
<keyword evidence="3" id="KW-0472">Membrane</keyword>
<dbReference type="Proteomes" id="UP000257479">
    <property type="component" value="Unassembled WGS sequence"/>
</dbReference>
<dbReference type="PANTHER" id="PTHR30627">
    <property type="entry name" value="PEPTIDOGLYCAN D,D-TRANSPEPTIDASE"/>
    <property type="match status" value="1"/>
</dbReference>
<dbReference type="SUPFAM" id="SSF56519">
    <property type="entry name" value="Penicillin binding protein dimerisation domain"/>
    <property type="match status" value="1"/>
</dbReference>
<gene>
    <name evidence="6" type="ORF">DCP95_12270</name>
</gene>
<comment type="caution">
    <text evidence="6">The sequence shown here is derived from an EMBL/GenBank/DDBJ whole genome shotgun (WGS) entry which is preliminary data.</text>
</comment>
<dbReference type="SUPFAM" id="SSF56601">
    <property type="entry name" value="beta-lactamase/transpeptidase-like"/>
    <property type="match status" value="1"/>
</dbReference>
<evidence type="ECO:0000256" key="3">
    <source>
        <dbReference type="ARBA" id="ARBA00023136"/>
    </source>
</evidence>
<feature type="domain" description="Penicillin-binding protein transpeptidase" evidence="4">
    <location>
        <begin position="265"/>
        <end position="573"/>
    </location>
</feature>
<dbReference type="Gene3D" id="3.40.710.10">
    <property type="entry name" value="DD-peptidase/beta-lactamase superfamily"/>
    <property type="match status" value="1"/>
</dbReference>
<evidence type="ECO:0000313" key="6">
    <source>
        <dbReference type="EMBL" id="HAN25322.1"/>
    </source>
</evidence>
<dbReference type="PANTHER" id="PTHR30627:SF1">
    <property type="entry name" value="PEPTIDOGLYCAN D,D-TRANSPEPTIDASE FTSI"/>
    <property type="match status" value="1"/>
</dbReference>
<dbReference type="InterPro" id="IPR050515">
    <property type="entry name" value="Beta-lactam/transpept"/>
</dbReference>